<dbReference type="InterPro" id="IPR008995">
    <property type="entry name" value="Mo/tungstate-bd_C_term_dom"/>
</dbReference>
<sequence length="380" mass="40878">MTAAGGLHVELAQDAPIPLDARFAVAPGEVLALVGPSGSGKSTILRSIAGLYHPARGRIAVDGETWFDPARRIRIAPHRRRVGLVFQSYALFPHMSALDNVAAALGPGIADPAGRARQLLATVHLDGLESRRPAELSGGQQQRVAVARALARDPKVLLLDEPFSAVDRVTRKRLYREIAELRHLLAMPTVLVTHDLDEAVRLADRIAVLDRGRILQTGSVAEITTRPASPAIAGLVDLRNLFEATVLEHRPAEGRTFVDWSGIRLATPLRSDLAVGDRASWVIPEGFVVLVGDDGHARRADGTLVRGTAAEVLQVGQAIQVVLRVAGTGHRLHVLAPLHVARRERLEPGVEVSVLLLAEGIHLMVPAGPDRPGRIRPPLR</sequence>
<evidence type="ECO:0000256" key="2">
    <source>
        <dbReference type="ARBA" id="ARBA00022448"/>
    </source>
</evidence>
<dbReference type="InterPro" id="IPR015853">
    <property type="entry name" value="ABC_transpr_FbpC"/>
</dbReference>
<dbReference type="InterPro" id="IPR003439">
    <property type="entry name" value="ABC_transporter-like_ATP-bd"/>
</dbReference>
<evidence type="ECO:0000259" key="10">
    <source>
        <dbReference type="PROSITE" id="PS50893"/>
    </source>
</evidence>
<dbReference type="Proteomes" id="UP000295678">
    <property type="component" value="Unassembled WGS sequence"/>
</dbReference>
<dbReference type="GO" id="GO:0016020">
    <property type="term" value="C:membrane"/>
    <property type="evidence" value="ECO:0007669"/>
    <property type="project" value="InterPro"/>
</dbReference>
<evidence type="ECO:0000256" key="3">
    <source>
        <dbReference type="ARBA" id="ARBA00022475"/>
    </source>
</evidence>
<dbReference type="SUPFAM" id="SSF50331">
    <property type="entry name" value="MOP-like"/>
    <property type="match status" value="1"/>
</dbReference>
<feature type="domain" description="ABC transporter" evidence="10">
    <location>
        <begin position="2"/>
        <end position="236"/>
    </location>
</feature>
<evidence type="ECO:0000256" key="4">
    <source>
        <dbReference type="ARBA" id="ARBA00022496"/>
    </source>
</evidence>
<evidence type="ECO:0000256" key="7">
    <source>
        <dbReference type="ARBA" id="ARBA00023004"/>
    </source>
</evidence>
<dbReference type="SUPFAM" id="SSF52540">
    <property type="entry name" value="P-loop containing nucleoside triphosphate hydrolases"/>
    <property type="match status" value="1"/>
</dbReference>
<dbReference type="InterPro" id="IPR027417">
    <property type="entry name" value="P-loop_NTPase"/>
</dbReference>
<name>A0A4R3M814_9HYPH</name>
<evidence type="ECO:0000256" key="8">
    <source>
        <dbReference type="ARBA" id="ARBA00023065"/>
    </source>
</evidence>
<evidence type="ECO:0000256" key="5">
    <source>
        <dbReference type="ARBA" id="ARBA00022741"/>
    </source>
</evidence>
<keyword evidence="4" id="KW-0410">Iron transport</keyword>
<evidence type="ECO:0000256" key="9">
    <source>
        <dbReference type="ARBA" id="ARBA00023136"/>
    </source>
</evidence>
<keyword evidence="5" id="KW-0547">Nucleotide-binding</keyword>
<dbReference type="OrthoDB" id="9802264at2"/>
<keyword evidence="7" id="KW-0408">Iron</keyword>
<keyword evidence="3" id="KW-1003">Cell membrane</keyword>
<dbReference type="GO" id="GO:0015408">
    <property type="term" value="F:ABC-type ferric iron transporter activity"/>
    <property type="evidence" value="ECO:0007669"/>
    <property type="project" value="InterPro"/>
</dbReference>
<dbReference type="GO" id="GO:0016887">
    <property type="term" value="F:ATP hydrolysis activity"/>
    <property type="evidence" value="ECO:0007669"/>
    <property type="project" value="InterPro"/>
</dbReference>
<dbReference type="PROSITE" id="PS00211">
    <property type="entry name" value="ABC_TRANSPORTER_1"/>
    <property type="match status" value="1"/>
</dbReference>
<dbReference type="EMBL" id="SMAK01000007">
    <property type="protein sequence ID" value="TCT09232.1"/>
    <property type="molecule type" value="Genomic_DNA"/>
</dbReference>
<dbReference type="InterPro" id="IPR017871">
    <property type="entry name" value="ABC_transporter-like_CS"/>
</dbReference>
<evidence type="ECO:0000256" key="1">
    <source>
        <dbReference type="ARBA" id="ARBA00005417"/>
    </source>
</evidence>
<comment type="similarity">
    <text evidence="1">Belongs to the ABC transporter superfamily.</text>
</comment>
<dbReference type="PANTHER" id="PTHR42781">
    <property type="entry name" value="SPERMIDINE/PUTRESCINE IMPORT ATP-BINDING PROTEIN POTA"/>
    <property type="match status" value="1"/>
</dbReference>
<organism evidence="11 12">
    <name type="scientific">Tepidamorphus gemmatus</name>
    <dbReference type="NCBI Taxonomy" id="747076"/>
    <lineage>
        <taxon>Bacteria</taxon>
        <taxon>Pseudomonadati</taxon>
        <taxon>Pseudomonadota</taxon>
        <taxon>Alphaproteobacteria</taxon>
        <taxon>Hyphomicrobiales</taxon>
        <taxon>Tepidamorphaceae</taxon>
        <taxon>Tepidamorphus</taxon>
    </lineage>
</organism>
<dbReference type="CDD" id="cd03259">
    <property type="entry name" value="ABC_Carb_Solutes_like"/>
    <property type="match status" value="1"/>
</dbReference>
<reference evidence="11 12" key="1">
    <citation type="submission" date="2019-03" db="EMBL/GenBank/DDBJ databases">
        <title>Genomic Encyclopedia of Type Strains, Phase IV (KMG-IV): sequencing the most valuable type-strain genomes for metagenomic binning, comparative biology and taxonomic classification.</title>
        <authorList>
            <person name="Goeker M."/>
        </authorList>
    </citation>
    <scope>NUCLEOTIDE SEQUENCE [LARGE SCALE GENOMIC DNA]</scope>
    <source>
        <strain evidence="11 12">DSM 19345</strain>
    </source>
</reference>
<dbReference type="AlphaFoldDB" id="A0A4R3M814"/>
<dbReference type="PANTHER" id="PTHR42781:SF4">
    <property type="entry name" value="SPERMIDINE_PUTRESCINE IMPORT ATP-BINDING PROTEIN POTA"/>
    <property type="match status" value="1"/>
</dbReference>
<dbReference type="RefSeq" id="WP_132806950.1">
    <property type="nucleotide sequence ID" value="NZ_SMAK01000007.1"/>
</dbReference>
<dbReference type="InterPro" id="IPR003593">
    <property type="entry name" value="AAA+_ATPase"/>
</dbReference>
<dbReference type="Pfam" id="PF00005">
    <property type="entry name" value="ABC_tran"/>
    <property type="match status" value="1"/>
</dbReference>
<evidence type="ECO:0000313" key="12">
    <source>
        <dbReference type="Proteomes" id="UP000295678"/>
    </source>
</evidence>
<protein>
    <submittedName>
        <fullName evidence="11">Molybdate transport system ATP-binding protein</fullName>
    </submittedName>
</protein>
<evidence type="ECO:0000256" key="6">
    <source>
        <dbReference type="ARBA" id="ARBA00022840"/>
    </source>
</evidence>
<dbReference type="SMART" id="SM00382">
    <property type="entry name" value="AAA"/>
    <property type="match status" value="1"/>
</dbReference>
<dbReference type="Gene3D" id="3.40.50.300">
    <property type="entry name" value="P-loop containing nucleotide triphosphate hydrolases"/>
    <property type="match status" value="1"/>
</dbReference>
<proteinExistence type="inferred from homology"/>
<keyword evidence="12" id="KW-1185">Reference proteome</keyword>
<keyword evidence="6 11" id="KW-0067">ATP-binding</keyword>
<dbReference type="GO" id="GO:0005524">
    <property type="term" value="F:ATP binding"/>
    <property type="evidence" value="ECO:0007669"/>
    <property type="project" value="UniProtKB-KW"/>
</dbReference>
<dbReference type="InterPro" id="IPR050093">
    <property type="entry name" value="ABC_SmlMolc_Importer"/>
</dbReference>
<comment type="caution">
    <text evidence="11">The sequence shown here is derived from an EMBL/GenBank/DDBJ whole genome shotgun (WGS) entry which is preliminary data.</text>
</comment>
<dbReference type="PROSITE" id="PS50893">
    <property type="entry name" value="ABC_TRANSPORTER_2"/>
    <property type="match status" value="1"/>
</dbReference>
<gene>
    <name evidence="11" type="ORF">EDC22_10778</name>
</gene>
<keyword evidence="8" id="KW-0406">Ion transport</keyword>
<keyword evidence="9" id="KW-0472">Membrane</keyword>
<accession>A0A4R3M814</accession>
<evidence type="ECO:0000313" key="11">
    <source>
        <dbReference type="EMBL" id="TCT09232.1"/>
    </source>
</evidence>
<keyword evidence="2" id="KW-0813">Transport</keyword>